<keyword evidence="5 11" id="KW-1133">Transmembrane helix</keyword>
<evidence type="ECO:0000256" key="8">
    <source>
        <dbReference type="ARBA" id="ARBA00023098"/>
    </source>
</evidence>
<proteinExistence type="inferred from homology"/>
<evidence type="ECO:0000256" key="2">
    <source>
        <dbReference type="ARBA" id="ARBA00008749"/>
    </source>
</evidence>
<evidence type="ECO:0000256" key="9">
    <source>
        <dbReference type="ARBA" id="ARBA00023136"/>
    </source>
</evidence>
<keyword evidence="9 11" id="KW-0472">Membrane</keyword>
<evidence type="ECO:0000313" key="14">
    <source>
        <dbReference type="Proteomes" id="UP001370348"/>
    </source>
</evidence>
<evidence type="ECO:0000256" key="4">
    <source>
        <dbReference type="ARBA" id="ARBA00022832"/>
    </source>
</evidence>
<feature type="region of interest" description="Disordered" evidence="10">
    <location>
        <begin position="327"/>
        <end position="349"/>
    </location>
</feature>
<keyword evidence="6 13" id="KW-0560">Oxidoreductase</keyword>
<comment type="subcellular location">
    <subcellularLocation>
        <location evidence="1">Membrane</location>
        <topology evidence="1">Multi-pass membrane protein</topology>
    </subcellularLocation>
</comment>
<dbReference type="EMBL" id="CP089984">
    <property type="protein sequence ID" value="WXB12146.1"/>
    <property type="molecule type" value="Genomic_DNA"/>
</dbReference>
<dbReference type="EC" id="1.14.19.-" evidence="13"/>
<dbReference type="CDD" id="cd03505">
    <property type="entry name" value="Delta9-FADS-like"/>
    <property type="match status" value="1"/>
</dbReference>
<dbReference type="InterPro" id="IPR015876">
    <property type="entry name" value="Acyl-CoA_DS"/>
</dbReference>
<feature type="transmembrane region" description="Helical" evidence="11">
    <location>
        <begin position="45"/>
        <end position="70"/>
    </location>
</feature>
<dbReference type="PRINTS" id="PR00075">
    <property type="entry name" value="FACDDSATRASE"/>
</dbReference>
<comment type="similarity">
    <text evidence="2">Belongs to the fatty acid desaturase type 2 family.</text>
</comment>
<sequence>MHAIEAESLEDTELDVPGDVPEAEVPEGAAPCTVSGPTALVADRVFAFLVTFLPPLAVGLALVLLGLGWYRLSAIELGLMLGMHLLCVIGVELGFHRLFSHRSYEAHRAAKVVLAVLGSMAFEGPVIWWAATHRKHHRYSDKQGDPHSPHLHPAGAWHVFRGFVHAHIGWIWVPASMRPPGWARYVTDLYRDSDLLKIQLSYFAWLAAGFVIPGAIGGALHGSWKGAFLGMLYGGPVRVFMMNHLTYWCINSVTHSRLGSRPYATSDRSSNVPLLAIPTLGQSWHNNHHAFPSASTMSHAWWQIDIGDWILRALECANLVSNRRRPAGHRMAKKKTYLPRSKMNHESDG</sequence>
<evidence type="ECO:0000256" key="1">
    <source>
        <dbReference type="ARBA" id="ARBA00004141"/>
    </source>
</evidence>
<feature type="domain" description="Fatty acid desaturase" evidence="12">
    <location>
        <begin position="81"/>
        <end position="305"/>
    </location>
</feature>
<evidence type="ECO:0000256" key="6">
    <source>
        <dbReference type="ARBA" id="ARBA00023002"/>
    </source>
</evidence>
<keyword evidence="4" id="KW-0276">Fatty acid metabolism</keyword>
<keyword evidence="14" id="KW-1185">Reference proteome</keyword>
<evidence type="ECO:0000256" key="7">
    <source>
        <dbReference type="ARBA" id="ARBA00023004"/>
    </source>
</evidence>
<feature type="compositionally biased region" description="Basic residues" evidence="10">
    <location>
        <begin position="327"/>
        <end position="337"/>
    </location>
</feature>
<accession>A0ABZ2LSL4</accession>
<feature type="transmembrane region" description="Helical" evidence="11">
    <location>
        <begin position="200"/>
        <end position="220"/>
    </location>
</feature>
<organism evidence="13 14">
    <name type="scientific">Pendulispora albinea</name>
    <dbReference type="NCBI Taxonomy" id="2741071"/>
    <lineage>
        <taxon>Bacteria</taxon>
        <taxon>Pseudomonadati</taxon>
        <taxon>Myxococcota</taxon>
        <taxon>Myxococcia</taxon>
        <taxon>Myxococcales</taxon>
        <taxon>Sorangiineae</taxon>
        <taxon>Pendulisporaceae</taxon>
        <taxon>Pendulispora</taxon>
    </lineage>
</organism>
<dbReference type="GO" id="GO:0016491">
    <property type="term" value="F:oxidoreductase activity"/>
    <property type="evidence" value="ECO:0007669"/>
    <property type="project" value="UniProtKB-KW"/>
</dbReference>
<feature type="transmembrane region" description="Helical" evidence="11">
    <location>
        <begin position="111"/>
        <end position="131"/>
    </location>
</feature>
<evidence type="ECO:0000259" key="12">
    <source>
        <dbReference type="Pfam" id="PF00487"/>
    </source>
</evidence>
<dbReference type="Pfam" id="PF00487">
    <property type="entry name" value="FA_desaturase"/>
    <property type="match status" value="1"/>
</dbReference>
<keyword evidence="7" id="KW-0408">Iron</keyword>
<protein>
    <submittedName>
        <fullName evidence="13">Fatty acid desaturase</fullName>
        <ecNumber evidence="13">1.14.19.-</ecNumber>
    </submittedName>
</protein>
<evidence type="ECO:0000256" key="10">
    <source>
        <dbReference type="SAM" id="MobiDB-lite"/>
    </source>
</evidence>
<dbReference type="RefSeq" id="WP_394821764.1">
    <property type="nucleotide sequence ID" value="NZ_CP089984.1"/>
</dbReference>
<dbReference type="Proteomes" id="UP001370348">
    <property type="component" value="Chromosome"/>
</dbReference>
<evidence type="ECO:0000256" key="3">
    <source>
        <dbReference type="ARBA" id="ARBA00022692"/>
    </source>
</evidence>
<feature type="transmembrane region" description="Helical" evidence="11">
    <location>
        <begin position="77"/>
        <end position="99"/>
    </location>
</feature>
<dbReference type="PANTHER" id="PTHR11351:SF3">
    <property type="entry name" value="BLL4393 PROTEIN"/>
    <property type="match status" value="1"/>
</dbReference>
<dbReference type="InterPro" id="IPR005804">
    <property type="entry name" value="FA_desaturase_dom"/>
</dbReference>
<dbReference type="PANTHER" id="PTHR11351">
    <property type="entry name" value="ACYL-COA DESATURASE"/>
    <property type="match status" value="1"/>
</dbReference>
<keyword evidence="3 11" id="KW-0812">Transmembrane</keyword>
<evidence type="ECO:0000256" key="11">
    <source>
        <dbReference type="SAM" id="Phobius"/>
    </source>
</evidence>
<name>A0ABZ2LSL4_9BACT</name>
<evidence type="ECO:0000313" key="13">
    <source>
        <dbReference type="EMBL" id="WXB12146.1"/>
    </source>
</evidence>
<keyword evidence="8" id="KW-0443">Lipid metabolism</keyword>
<gene>
    <name evidence="13" type="ORF">LZC94_30370</name>
</gene>
<evidence type="ECO:0000256" key="5">
    <source>
        <dbReference type="ARBA" id="ARBA00022989"/>
    </source>
</evidence>
<reference evidence="13 14" key="1">
    <citation type="submission" date="2021-12" db="EMBL/GenBank/DDBJ databases">
        <title>Discovery of the Pendulisporaceae a myxobacterial family with distinct sporulation behavior and unique specialized metabolism.</title>
        <authorList>
            <person name="Garcia R."/>
            <person name="Popoff A."/>
            <person name="Bader C.D."/>
            <person name="Loehr J."/>
            <person name="Walesch S."/>
            <person name="Walt C."/>
            <person name="Boldt J."/>
            <person name="Bunk B."/>
            <person name="Haeckl F.J.F.P.J."/>
            <person name="Gunesch A.P."/>
            <person name="Birkelbach J."/>
            <person name="Nuebel U."/>
            <person name="Pietschmann T."/>
            <person name="Bach T."/>
            <person name="Mueller R."/>
        </authorList>
    </citation>
    <scope>NUCLEOTIDE SEQUENCE [LARGE SCALE GENOMIC DNA]</scope>
    <source>
        <strain evidence="13 14">MSr11954</strain>
    </source>
</reference>